<evidence type="ECO:0000313" key="8">
    <source>
        <dbReference type="Proteomes" id="UP000694941"/>
    </source>
</evidence>
<name>A0ABM1TRU2_LIMPO</name>
<dbReference type="InterPro" id="IPR002110">
    <property type="entry name" value="Ankyrin_rpt"/>
</dbReference>
<dbReference type="InterPro" id="IPR036770">
    <property type="entry name" value="Ankyrin_rpt-contain_sf"/>
</dbReference>
<keyword evidence="7" id="KW-0472">Membrane</keyword>
<protein>
    <submittedName>
        <fullName evidence="9">Uncharacterized protein LOC106474575</fullName>
    </submittedName>
</protein>
<dbReference type="RefSeq" id="XP_022258598.1">
    <property type="nucleotide sequence ID" value="XM_022402890.1"/>
</dbReference>
<keyword evidence="4" id="KW-0800">Toxin</keyword>
<evidence type="ECO:0000256" key="3">
    <source>
        <dbReference type="ARBA" id="ARBA00022537"/>
    </source>
</evidence>
<feature type="transmembrane region" description="Helical" evidence="7">
    <location>
        <begin position="146"/>
        <end position="167"/>
    </location>
</feature>
<sequence>MNYQVMLFKTFTQPVSFRCFKPWSWNRLWQRRGFPFTFSERRSGLRLYAFKTNYRITFSVVKKTSHHDSSGLSIKELTEILFPGCCKVILSANPTSGYQYQYYHSLHRKIEIPKSNPVLYLPKKVCLSGNFLFLYSNLSCRWKKKLWKLFSFSTVGIVFVVLLSLGVTEVYCESKQHNSSKIADTRLLAAAQLGQSEEVRRLISQGADINRHHPLGWTPLHVAAVNGHSKTVKVLLEAGADPNIGDEFSSVYRTAKEKQVHFMEGLYQLQISFNKSVL</sequence>
<dbReference type="PROSITE" id="PS50297">
    <property type="entry name" value="ANK_REP_REGION"/>
    <property type="match status" value="1"/>
</dbReference>
<keyword evidence="7" id="KW-0812">Transmembrane</keyword>
<gene>
    <name evidence="9" type="primary">LOC106474575</name>
</gene>
<dbReference type="PROSITE" id="PS50088">
    <property type="entry name" value="ANK_REPEAT"/>
    <property type="match status" value="2"/>
</dbReference>
<feature type="repeat" description="ANK" evidence="6">
    <location>
        <begin position="182"/>
        <end position="214"/>
    </location>
</feature>
<evidence type="ECO:0000256" key="5">
    <source>
        <dbReference type="ARBA" id="ARBA00023298"/>
    </source>
</evidence>
<dbReference type="Gene3D" id="1.25.40.20">
    <property type="entry name" value="Ankyrin repeat-containing domain"/>
    <property type="match status" value="1"/>
</dbReference>
<dbReference type="InterPro" id="IPR039323">
    <property type="entry name" value="ANKRD_45/46/60"/>
</dbReference>
<reference evidence="9" key="1">
    <citation type="submission" date="2025-08" db="UniProtKB">
        <authorList>
            <consortium name="RefSeq"/>
        </authorList>
    </citation>
    <scope>IDENTIFICATION</scope>
    <source>
        <tissue evidence="9">Muscle</tissue>
    </source>
</reference>
<keyword evidence="8" id="KW-1185">Reference proteome</keyword>
<dbReference type="Pfam" id="PF12796">
    <property type="entry name" value="Ank_2"/>
    <property type="match status" value="1"/>
</dbReference>
<proteinExistence type="predicted"/>
<evidence type="ECO:0000256" key="2">
    <source>
        <dbReference type="ARBA" id="ARBA00022483"/>
    </source>
</evidence>
<dbReference type="Proteomes" id="UP000694941">
    <property type="component" value="Unplaced"/>
</dbReference>
<keyword evidence="4" id="KW-0528">Neurotoxin</keyword>
<feature type="non-terminal residue" evidence="9">
    <location>
        <position position="278"/>
    </location>
</feature>
<organism evidence="8 9">
    <name type="scientific">Limulus polyphemus</name>
    <name type="common">Atlantic horseshoe crab</name>
    <dbReference type="NCBI Taxonomy" id="6850"/>
    <lineage>
        <taxon>Eukaryota</taxon>
        <taxon>Metazoa</taxon>
        <taxon>Ecdysozoa</taxon>
        <taxon>Arthropoda</taxon>
        <taxon>Chelicerata</taxon>
        <taxon>Merostomata</taxon>
        <taxon>Xiphosura</taxon>
        <taxon>Limulidae</taxon>
        <taxon>Limulus</taxon>
    </lineage>
</organism>
<dbReference type="PANTHER" id="PTHR22677">
    <property type="entry name" value="ANKYRIN REPEAT DOMAIN-CONTAINING PROTEIN 60"/>
    <property type="match status" value="1"/>
</dbReference>
<evidence type="ECO:0000256" key="1">
    <source>
        <dbReference type="ARBA" id="ARBA00004175"/>
    </source>
</evidence>
<evidence type="ECO:0000256" key="4">
    <source>
        <dbReference type="ARBA" id="ARBA00023028"/>
    </source>
</evidence>
<dbReference type="SUPFAM" id="SSF48403">
    <property type="entry name" value="Ankyrin repeat"/>
    <property type="match status" value="1"/>
</dbReference>
<keyword evidence="3" id="KW-1052">Target cell membrane</keyword>
<dbReference type="PANTHER" id="PTHR22677:SF4">
    <property type="entry name" value="USHER SYNDROME TYPE-1G PROTEIN-LIKE PROTEIN"/>
    <property type="match status" value="1"/>
</dbReference>
<evidence type="ECO:0000256" key="7">
    <source>
        <dbReference type="SAM" id="Phobius"/>
    </source>
</evidence>
<keyword evidence="5" id="KW-1053">Target membrane</keyword>
<dbReference type="SMART" id="SM00248">
    <property type="entry name" value="ANK"/>
    <property type="match status" value="2"/>
</dbReference>
<evidence type="ECO:0000313" key="9">
    <source>
        <dbReference type="RefSeq" id="XP_022258598.1"/>
    </source>
</evidence>
<keyword evidence="7" id="KW-1133">Transmembrane helix</keyword>
<keyword evidence="4" id="KW-0638">Presynaptic neurotoxin</keyword>
<evidence type="ECO:0000256" key="6">
    <source>
        <dbReference type="PROSITE-ProRule" id="PRU00023"/>
    </source>
</evidence>
<keyword evidence="6" id="KW-0040">ANK repeat</keyword>
<accession>A0ABM1TRU2</accession>
<feature type="repeat" description="ANK" evidence="6">
    <location>
        <begin position="215"/>
        <end position="247"/>
    </location>
</feature>
<comment type="subcellular location">
    <subcellularLocation>
        <location evidence="1">Target cell membrane</location>
    </subcellularLocation>
</comment>
<keyword evidence="2" id="KW-0268">Exocytosis</keyword>
<dbReference type="GeneID" id="106474575"/>